<feature type="compositionally biased region" description="Basic and acidic residues" evidence="2">
    <location>
        <begin position="27"/>
        <end position="40"/>
    </location>
</feature>
<comment type="caution">
    <text evidence="4">The sequence shown here is derived from an EMBL/GenBank/DDBJ whole genome shotgun (WGS) entry which is preliminary data.</text>
</comment>
<dbReference type="Gene3D" id="3.40.50.300">
    <property type="entry name" value="P-loop containing nucleotide triphosphate hydrolases"/>
    <property type="match status" value="1"/>
</dbReference>
<dbReference type="PANTHER" id="PTHR47642:SF5">
    <property type="entry name" value="ATP-DEPENDENT DNA HELICASE"/>
    <property type="match status" value="1"/>
</dbReference>
<evidence type="ECO:0000313" key="5">
    <source>
        <dbReference type="Proteomes" id="UP000037460"/>
    </source>
</evidence>
<keyword evidence="1" id="KW-0863">Zinc-finger</keyword>
<sequence length="839" mass="93073">MLGLRRRMSERDPGSCREMSSDDEDTLYAREQEILREQAEHSPNLSQQARRVRHRVETLQHSRSGVMQPPEATPSLFAAPPRPEQNEEPPPPPLALDPSQQRAFDMALKGTSIFLTGGPGTGKSFTTKRIIEALRKKHFEEAVEQLLRSGVFVDRASAEVEQAQHETVMVTAPTGVAAILVKGQTLFTKPGPGRPLPTTEMFGFMWGNKDTWRKVRTLVIDEISMVDGEFLDWYYGTLQDILASMSHHIQLILVGDFYQLPPVGGEAATRSINQVPDPDAIDAGGVAYTTFLQQCLDQAKLHRQNPNVPFGFKETKGKLAFQTACWRHAQLVPCVLSRIFRTSDNVLLEGMCAMRQGKQTGAEIQALVAATARTLHPRNGVVPTTLMATKCDVKMMNLSELQKLDPSLSQTYYAVDKVLNDAEATKGWEESARKELWNDPMFVKEDDCPALKELELRLGTQVMLLKNEILSDEDKARVPAAERLVNGSRGVVIGFSPAPPDYYKDECAGPRRDDFETAQRLRRHREPGHQAAEANAVADGHQAADGNQAAEDDDQRVVLYPLVKFLNGREKVITADDFEKRIYVLGTCMRVQIPLVMAWAITIHKSQGASLDYVVADLGRCFAEGHAYVAVSRATNIEGLQIRNYAPSKVKISELVVAFYRHLEAGTLDEFLNGVPMWWASVVQHPQRIAPIRCADGSTLATWKDLYMAHHSFASFDAQFPQGQALPSMDEWERRYGGDSRRRKCVCYNCKETGHWARNCPRTNFSGSPFAPAAPELPLASKAAALCERLGLRADLPIPAVAAQAGELLGLADEGHGLIAFLDVCYRAVFGRCLARSVA</sequence>
<feature type="compositionally biased region" description="Pro residues" evidence="2">
    <location>
        <begin position="80"/>
        <end position="95"/>
    </location>
</feature>
<dbReference type="InterPro" id="IPR027417">
    <property type="entry name" value="P-loop_NTPase"/>
</dbReference>
<dbReference type="AlphaFoldDB" id="A0A0M0K1E1"/>
<dbReference type="OrthoDB" id="508102at2759"/>
<evidence type="ECO:0000256" key="2">
    <source>
        <dbReference type="SAM" id="MobiDB-lite"/>
    </source>
</evidence>
<proteinExistence type="predicted"/>
<name>A0A0M0K1E1_9EUKA</name>
<protein>
    <submittedName>
        <fullName evidence="4">DNA repair and recombination protein pif1</fullName>
    </submittedName>
</protein>
<keyword evidence="1" id="KW-0862">Zinc</keyword>
<dbReference type="Proteomes" id="UP000037460">
    <property type="component" value="Unassembled WGS sequence"/>
</dbReference>
<dbReference type="PROSITE" id="PS50158">
    <property type="entry name" value="ZF_CCHC"/>
    <property type="match status" value="1"/>
</dbReference>
<evidence type="ECO:0000256" key="1">
    <source>
        <dbReference type="PROSITE-ProRule" id="PRU00047"/>
    </source>
</evidence>
<accession>A0A0M0K1E1</accession>
<dbReference type="InterPro" id="IPR001878">
    <property type="entry name" value="Znf_CCHC"/>
</dbReference>
<feature type="region of interest" description="Disordered" evidence="2">
    <location>
        <begin position="522"/>
        <end position="550"/>
    </location>
</feature>
<dbReference type="InterPro" id="IPR036875">
    <property type="entry name" value="Znf_CCHC_sf"/>
</dbReference>
<gene>
    <name evidence="4" type="ORF">Ctob_011891</name>
</gene>
<keyword evidence="1" id="KW-0479">Metal-binding</keyword>
<feature type="region of interest" description="Disordered" evidence="2">
    <location>
        <begin position="1"/>
        <end position="98"/>
    </location>
</feature>
<dbReference type="EMBL" id="JWZX01001781">
    <property type="protein sequence ID" value="KOO32407.1"/>
    <property type="molecule type" value="Genomic_DNA"/>
</dbReference>
<dbReference type="SUPFAM" id="SSF57756">
    <property type="entry name" value="Retrovirus zinc finger-like domains"/>
    <property type="match status" value="1"/>
</dbReference>
<dbReference type="SUPFAM" id="SSF52540">
    <property type="entry name" value="P-loop containing nucleoside triphosphate hydrolases"/>
    <property type="match status" value="2"/>
</dbReference>
<dbReference type="Pfam" id="PF13245">
    <property type="entry name" value="AAA_19"/>
    <property type="match status" value="1"/>
</dbReference>
<dbReference type="SMART" id="SM00343">
    <property type="entry name" value="ZnF_C2HC"/>
    <property type="match status" value="1"/>
</dbReference>
<dbReference type="InterPro" id="IPR051055">
    <property type="entry name" value="PIF1_helicase"/>
</dbReference>
<dbReference type="CDD" id="cd18809">
    <property type="entry name" value="SF1_C_RecD"/>
    <property type="match status" value="1"/>
</dbReference>
<evidence type="ECO:0000313" key="4">
    <source>
        <dbReference type="EMBL" id="KOO32407.1"/>
    </source>
</evidence>
<dbReference type="Pfam" id="PF00098">
    <property type="entry name" value="zf-CCHC"/>
    <property type="match status" value="1"/>
</dbReference>
<feature type="domain" description="CCHC-type" evidence="3">
    <location>
        <begin position="747"/>
        <end position="762"/>
    </location>
</feature>
<keyword evidence="5" id="KW-1185">Reference proteome</keyword>
<dbReference type="GO" id="GO:0003676">
    <property type="term" value="F:nucleic acid binding"/>
    <property type="evidence" value="ECO:0007669"/>
    <property type="project" value="InterPro"/>
</dbReference>
<evidence type="ECO:0000259" key="3">
    <source>
        <dbReference type="PROSITE" id="PS50158"/>
    </source>
</evidence>
<dbReference type="GO" id="GO:0008270">
    <property type="term" value="F:zinc ion binding"/>
    <property type="evidence" value="ECO:0007669"/>
    <property type="project" value="UniProtKB-KW"/>
</dbReference>
<dbReference type="Gene3D" id="4.10.60.10">
    <property type="entry name" value="Zinc finger, CCHC-type"/>
    <property type="match status" value="1"/>
</dbReference>
<organism evidence="4 5">
    <name type="scientific">Chrysochromulina tobinii</name>
    <dbReference type="NCBI Taxonomy" id="1460289"/>
    <lineage>
        <taxon>Eukaryota</taxon>
        <taxon>Haptista</taxon>
        <taxon>Haptophyta</taxon>
        <taxon>Prymnesiophyceae</taxon>
        <taxon>Prymnesiales</taxon>
        <taxon>Chrysochromulinaceae</taxon>
        <taxon>Chrysochromulina</taxon>
    </lineage>
</organism>
<dbReference type="PANTHER" id="PTHR47642">
    <property type="entry name" value="ATP-DEPENDENT DNA HELICASE"/>
    <property type="match status" value="1"/>
</dbReference>
<reference evidence="5" key="1">
    <citation type="journal article" date="2015" name="PLoS Genet.">
        <title>Genome Sequence and Transcriptome Analyses of Chrysochromulina tobin: Metabolic Tools for Enhanced Algal Fitness in the Prominent Order Prymnesiales (Haptophyceae).</title>
        <authorList>
            <person name="Hovde B.T."/>
            <person name="Deodato C.R."/>
            <person name="Hunsperger H.M."/>
            <person name="Ryken S.A."/>
            <person name="Yost W."/>
            <person name="Jha R.K."/>
            <person name="Patterson J."/>
            <person name="Monnat R.J. Jr."/>
            <person name="Barlow S.B."/>
            <person name="Starkenburg S.R."/>
            <person name="Cattolico R.A."/>
        </authorList>
    </citation>
    <scope>NUCLEOTIDE SEQUENCE</scope>
    <source>
        <strain evidence="5">CCMP291</strain>
    </source>
</reference>